<dbReference type="SUPFAM" id="SSF52980">
    <property type="entry name" value="Restriction endonuclease-like"/>
    <property type="match status" value="1"/>
</dbReference>
<dbReference type="STRING" id="1216970.GCA_001570985_01689"/>
<name>A0A4P6MSF8_9MICO</name>
<dbReference type="EMBL" id="CP036164">
    <property type="protein sequence ID" value="QBF46514.1"/>
    <property type="molecule type" value="Genomic_DNA"/>
</dbReference>
<dbReference type="PANTHER" id="PTHR34039:SF1">
    <property type="entry name" value="UPF0102 PROTEIN YRAN"/>
    <property type="match status" value="1"/>
</dbReference>
<reference evidence="3 4" key="1">
    <citation type="submission" date="2019-02" db="EMBL/GenBank/DDBJ databases">
        <title>Genomic data mining of an Antarctic deep-sea actinobacterium, Janibacterlimosus P3-3-X1.</title>
        <authorList>
            <person name="Liao L."/>
            <person name="Chen B."/>
        </authorList>
    </citation>
    <scope>NUCLEOTIDE SEQUENCE [LARGE SCALE GENOMIC DNA]</scope>
    <source>
        <strain evidence="3 4">P3-3-X1</strain>
    </source>
</reference>
<dbReference type="HAMAP" id="MF_00048">
    <property type="entry name" value="UPF0102"/>
    <property type="match status" value="1"/>
</dbReference>
<evidence type="ECO:0000256" key="1">
    <source>
        <dbReference type="ARBA" id="ARBA00006738"/>
    </source>
</evidence>
<dbReference type="PANTHER" id="PTHR34039">
    <property type="entry name" value="UPF0102 PROTEIN YRAN"/>
    <property type="match status" value="1"/>
</dbReference>
<dbReference type="AlphaFoldDB" id="A0A4P6MSF8"/>
<gene>
    <name evidence="3" type="ORF">EXU32_09775</name>
</gene>
<keyword evidence="4" id="KW-1185">Reference proteome</keyword>
<protein>
    <recommendedName>
        <fullName evidence="2">UPF0102 protein EXU32_09775</fullName>
    </recommendedName>
</protein>
<dbReference type="KEGG" id="jli:EXU32_09775"/>
<proteinExistence type="inferred from homology"/>
<dbReference type="NCBIfam" id="NF009154">
    <property type="entry name" value="PRK12497.3-3"/>
    <property type="match status" value="1"/>
</dbReference>
<dbReference type="RefSeq" id="WP_130629735.1">
    <property type="nucleotide sequence ID" value="NZ_CP036164.1"/>
</dbReference>
<dbReference type="NCBIfam" id="TIGR00252">
    <property type="entry name" value="YraN family protein"/>
    <property type="match status" value="1"/>
</dbReference>
<dbReference type="GO" id="GO:0003676">
    <property type="term" value="F:nucleic acid binding"/>
    <property type="evidence" value="ECO:0007669"/>
    <property type="project" value="InterPro"/>
</dbReference>
<dbReference type="NCBIfam" id="NF009150">
    <property type="entry name" value="PRK12497.1-3"/>
    <property type="match status" value="1"/>
</dbReference>
<dbReference type="Gene3D" id="3.40.1350.10">
    <property type="match status" value="1"/>
</dbReference>
<evidence type="ECO:0000313" key="3">
    <source>
        <dbReference type="EMBL" id="QBF46514.1"/>
    </source>
</evidence>
<dbReference type="InterPro" id="IPR003509">
    <property type="entry name" value="UPF0102_YraN-like"/>
</dbReference>
<comment type="similarity">
    <text evidence="1 2">Belongs to the UPF0102 family.</text>
</comment>
<dbReference type="Pfam" id="PF02021">
    <property type="entry name" value="UPF0102"/>
    <property type="match status" value="1"/>
</dbReference>
<sequence>MTRTRTDAEPTRASVGADGEAFAERHLTRAGMVVLDRNWRCSTGEIDLVLRDGDTVVVCEVKTRRSRAFGEPIEAITRAKLARLRRLAGRWLAEHQVSSRGVRIDIVALHRDHEGNYAVHHVVGA</sequence>
<evidence type="ECO:0000313" key="4">
    <source>
        <dbReference type="Proteomes" id="UP000290408"/>
    </source>
</evidence>
<dbReference type="CDD" id="cd20736">
    <property type="entry name" value="PoNe_Nuclease"/>
    <property type="match status" value="1"/>
</dbReference>
<dbReference type="InterPro" id="IPR011856">
    <property type="entry name" value="tRNA_endonuc-like_dom_sf"/>
</dbReference>
<accession>A0A4P6MSF8</accession>
<dbReference type="Proteomes" id="UP000290408">
    <property type="component" value="Chromosome"/>
</dbReference>
<organism evidence="3 4">
    <name type="scientific">Janibacter limosus</name>
    <dbReference type="NCBI Taxonomy" id="53458"/>
    <lineage>
        <taxon>Bacteria</taxon>
        <taxon>Bacillati</taxon>
        <taxon>Actinomycetota</taxon>
        <taxon>Actinomycetes</taxon>
        <taxon>Micrococcales</taxon>
        <taxon>Intrasporangiaceae</taxon>
        <taxon>Janibacter</taxon>
    </lineage>
</organism>
<evidence type="ECO:0000256" key="2">
    <source>
        <dbReference type="HAMAP-Rule" id="MF_00048"/>
    </source>
</evidence>
<dbReference type="OrthoDB" id="9794876at2"/>
<dbReference type="InterPro" id="IPR011335">
    <property type="entry name" value="Restrct_endonuc-II-like"/>
</dbReference>